<dbReference type="InterPro" id="IPR036047">
    <property type="entry name" value="F-box-like_dom_sf"/>
</dbReference>
<dbReference type="Proteomes" id="UP001310594">
    <property type="component" value="Unassembled WGS sequence"/>
</dbReference>
<dbReference type="SUPFAM" id="SSF81383">
    <property type="entry name" value="F-box domain"/>
    <property type="match status" value="1"/>
</dbReference>
<evidence type="ECO:0000313" key="2">
    <source>
        <dbReference type="Proteomes" id="UP001310594"/>
    </source>
</evidence>
<protein>
    <recommendedName>
        <fullName evidence="3">F-box domain-containing protein</fullName>
    </recommendedName>
</protein>
<evidence type="ECO:0008006" key="3">
    <source>
        <dbReference type="Google" id="ProtNLM"/>
    </source>
</evidence>
<evidence type="ECO:0000313" key="1">
    <source>
        <dbReference type="EMBL" id="KAK5690582.1"/>
    </source>
</evidence>
<dbReference type="EMBL" id="JAVRQU010000024">
    <property type="protein sequence ID" value="KAK5690582.1"/>
    <property type="molecule type" value="Genomic_DNA"/>
</dbReference>
<name>A0AAN7VW25_9PEZI</name>
<organism evidence="1 2">
    <name type="scientific">Elasticomyces elasticus</name>
    <dbReference type="NCBI Taxonomy" id="574655"/>
    <lineage>
        <taxon>Eukaryota</taxon>
        <taxon>Fungi</taxon>
        <taxon>Dikarya</taxon>
        <taxon>Ascomycota</taxon>
        <taxon>Pezizomycotina</taxon>
        <taxon>Dothideomycetes</taxon>
        <taxon>Dothideomycetidae</taxon>
        <taxon>Mycosphaerellales</taxon>
        <taxon>Teratosphaeriaceae</taxon>
        <taxon>Elasticomyces</taxon>
    </lineage>
</organism>
<comment type="caution">
    <text evidence="1">The sequence shown here is derived from an EMBL/GenBank/DDBJ whole genome shotgun (WGS) entry which is preliminary data.</text>
</comment>
<dbReference type="AlphaFoldDB" id="A0AAN7VW25"/>
<proteinExistence type="predicted"/>
<gene>
    <name evidence="1" type="ORF">LTR97_012135</name>
</gene>
<accession>A0AAN7VW25</accession>
<reference evidence="1" key="1">
    <citation type="submission" date="2023-08" db="EMBL/GenBank/DDBJ databases">
        <title>Black Yeasts Isolated from many extreme environments.</title>
        <authorList>
            <person name="Coleine C."/>
            <person name="Stajich J.E."/>
            <person name="Selbmann L."/>
        </authorList>
    </citation>
    <scope>NUCLEOTIDE SEQUENCE</scope>
    <source>
        <strain evidence="1">CCFEE 5810</strain>
    </source>
</reference>
<sequence>MAQTSSNELLLKRRQIADRLFEGQDPVRSKPLPIGDAGERLWGVVELREHIFSYLPYEANFRLLRVCKDVGYTLRTSPALRRSLLLDIDQNNTIVSPALQLLYTYDDRSRAYFRANLTCWLVHCAHLDDGVLSAAGVQTLGRVEIRFESVHWRKRILTGTNKSVHEPISTDSSLLRTTYISTAPIDLFVEAYYVKDD</sequence>